<evidence type="ECO:0000256" key="2">
    <source>
        <dbReference type="ARBA" id="ARBA00023125"/>
    </source>
</evidence>
<name>A0A143Y9X5_9LACT</name>
<evidence type="ECO:0000313" key="7">
    <source>
        <dbReference type="Proteomes" id="UP000076878"/>
    </source>
</evidence>
<gene>
    <name evidence="6" type="ORF">SAMN05216375_11921</name>
    <name evidence="5" type="ORF">TR210_373</name>
</gene>
<keyword evidence="2 6" id="KW-0238">DNA-binding</keyword>
<dbReference type="STRING" id="640938.TR210_373"/>
<evidence type="ECO:0000313" key="5">
    <source>
        <dbReference type="EMBL" id="CZQ84594.1"/>
    </source>
</evidence>
<reference evidence="6 8" key="2">
    <citation type="submission" date="2016-10" db="EMBL/GenBank/DDBJ databases">
        <authorList>
            <person name="Varghese N."/>
            <person name="Submissions S."/>
        </authorList>
    </citation>
    <scope>NUCLEOTIDE SEQUENCE [LARGE SCALE GENOMIC DNA]</scope>
    <source>
        <strain evidence="6 8">DSM 22150</strain>
    </source>
</reference>
<proteinExistence type="predicted"/>
<dbReference type="Proteomes" id="UP000199280">
    <property type="component" value="Unassembled WGS sequence"/>
</dbReference>
<keyword evidence="1" id="KW-0805">Transcription regulation</keyword>
<reference evidence="5 7" key="1">
    <citation type="submission" date="2016-02" db="EMBL/GenBank/DDBJ databases">
        <authorList>
            <person name="Wen L."/>
            <person name="He K."/>
            <person name="Yang H."/>
        </authorList>
    </citation>
    <scope>NUCLEOTIDE SEQUENCE [LARGE SCALE GENOMIC DNA]</scope>
    <source>
        <strain evidence="5">Trichococcus_R210</strain>
    </source>
</reference>
<dbReference type="EMBL" id="FJNB01000002">
    <property type="protein sequence ID" value="CZQ84594.1"/>
    <property type="molecule type" value="Genomic_DNA"/>
</dbReference>
<evidence type="ECO:0000313" key="6">
    <source>
        <dbReference type="EMBL" id="SEJ60858.1"/>
    </source>
</evidence>
<keyword evidence="8" id="KW-1185">Reference proteome</keyword>
<organism evidence="5 7">
    <name type="scientific">Trichococcus ilyis</name>
    <dbReference type="NCBI Taxonomy" id="640938"/>
    <lineage>
        <taxon>Bacteria</taxon>
        <taxon>Bacillati</taxon>
        <taxon>Bacillota</taxon>
        <taxon>Bacilli</taxon>
        <taxon>Lactobacillales</taxon>
        <taxon>Carnobacteriaceae</taxon>
        <taxon>Trichococcus</taxon>
    </lineage>
</organism>
<evidence type="ECO:0000259" key="4">
    <source>
        <dbReference type="PROSITE" id="PS50949"/>
    </source>
</evidence>
<evidence type="ECO:0000256" key="3">
    <source>
        <dbReference type="ARBA" id="ARBA00023163"/>
    </source>
</evidence>
<dbReference type="Pfam" id="PF00392">
    <property type="entry name" value="GntR"/>
    <property type="match status" value="1"/>
</dbReference>
<dbReference type="AlphaFoldDB" id="A0A143Y9X5"/>
<dbReference type="InterPro" id="IPR000524">
    <property type="entry name" value="Tscrpt_reg_HTH_GntR"/>
</dbReference>
<protein>
    <submittedName>
        <fullName evidence="6">DNA-binding transcriptional regulator, GntR family</fullName>
    </submittedName>
    <submittedName>
        <fullName evidence="5">Transcription regulator hth gntr</fullName>
    </submittedName>
</protein>
<evidence type="ECO:0000256" key="1">
    <source>
        <dbReference type="ARBA" id="ARBA00023015"/>
    </source>
</evidence>
<dbReference type="PROSITE" id="PS50949">
    <property type="entry name" value="HTH_GNTR"/>
    <property type="match status" value="1"/>
</dbReference>
<dbReference type="GO" id="GO:0003677">
    <property type="term" value="F:DNA binding"/>
    <property type="evidence" value="ECO:0007669"/>
    <property type="project" value="UniProtKB-KW"/>
</dbReference>
<dbReference type="PANTHER" id="PTHR43537">
    <property type="entry name" value="TRANSCRIPTIONAL REGULATOR, GNTR FAMILY"/>
    <property type="match status" value="1"/>
</dbReference>
<keyword evidence="3" id="KW-0804">Transcription</keyword>
<dbReference type="InterPro" id="IPR036390">
    <property type="entry name" value="WH_DNA-bd_sf"/>
</dbReference>
<dbReference type="RefSeq" id="WP_068620980.1">
    <property type="nucleotide sequence ID" value="NZ_FJNB01000002.1"/>
</dbReference>
<dbReference type="PANTHER" id="PTHR43537:SF24">
    <property type="entry name" value="GLUCONATE OPERON TRANSCRIPTIONAL REPRESSOR"/>
    <property type="match status" value="1"/>
</dbReference>
<dbReference type="Proteomes" id="UP000076878">
    <property type="component" value="Unassembled WGS sequence"/>
</dbReference>
<dbReference type="SMART" id="SM00345">
    <property type="entry name" value="HTH_GNTR"/>
    <property type="match status" value="1"/>
</dbReference>
<dbReference type="SUPFAM" id="SSF46785">
    <property type="entry name" value="Winged helix' DNA-binding domain"/>
    <property type="match status" value="2"/>
</dbReference>
<dbReference type="Gene3D" id="1.10.10.10">
    <property type="entry name" value="Winged helix-like DNA-binding domain superfamily/Winged helix DNA-binding domain"/>
    <property type="match status" value="1"/>
</dbReference>
<evidence type="ECO:0000313" key="8">
    <source>
        <dbReference type="Proteomes" id="UP000199280"/>
    </source>
</evidence>
<dbReference type="InterPro" id="IPR036388">
    <property type="entry name" value="WH-like_DNA-bd_sf"/>
</dbReference>
<sequence length="218" mass="25692">MEDRLFNKAYDYIKDKIDSDCWQPGTKMTEQLISEALFMSRTPIRKALLLLEEEGLVKSIPYKGYLVAEKKISNAGLLERLELIGGLIMNYLQYLKQNDIALDHQAFEEILEKQEEYLDYRDATGYFKNEYRIFETFIARSENQFLKKVILTTAHDIHSSYSDNSDLMDEERYQSEAQLLGIYKEIAVCMRNKDYEKMGEYILFFFETLKDSNDILAQ</sequence>
<dbReference type="OrthoDB" id="368257at2"/>
<accession>A0A143Y9X5</accession>
<dbReference type="GO" id="GO:0003700">
    <property type="term" value="F:DNA-binding transcription factor activity"/>
    <property type="evidence" value="ECO:0007669"/>
    <property type="project" value="InterPro"/>
</dbReference>
<feature type="domain" description="HTH gntR-type" evidence="4">
    <location>
        <begin position="3"/>
        <end position="70"/>
    </location>
</feature>
<dbReference type="EMBL" id="FNYT01000019">
    <property type="protein sequence ID" value="SEJ60858.1"/>
    <property type="molecule type" value="Genomic_DNA"/>
</dbReference>